<proteinExistence type="predicted"/>
<dbReference type="Proteomes" id="UP000236370">
    <property type="component" value="Unassembled WGS sequence"/>
</dbReference>
<name>A0A2J8JA86_PANTR</name>
<organism evidence="1 2">
    <name type="scientific">Pan troglodytes</name>
    <name type="common">Chimpanzee</name>
    <dbReference type="NCBI Taxonomy" id="9598"/>
    <lineage>
        <taxon>Eukaryota</taxon>
        <taxon>Metazoa</taxon>
        <taxon>Chordata</taxon>
        <taxon>Craniata</taxon>
        <taxon>Vertebrata</taxon>
        <taxon>Euteleostomi</taxon>
        <taxon>Mammalia</taxon>
        <taxon>Eutheria</taxon>
        <taxon>Euarchontoglires</taxon>
        <taxon>Primates</taxon>
        <taxon>Haplorrhini</taxon>
        <taxon>Catarrhini</taxon>
        <taxon>Hominidae</taxon>
        <taxon>Pan</taxon>
    </lineage>
</organism>
<accession>A0A2J8JA86</accession>
<evidence type="ECO:0000313" key="2">
    <source>
        <dbReference type="Proteomes" id="UP000236370"/>
    </source>
</evidence>
<evidence type="ECO:0000313" key="1">
    <source>
        <dbReference type="EMBL" id="PNI19663.1"/>
    </source>
</evidence>
<reference evidence="1 2" key="1">
    <citation type="submission" date="2017-12" db="EMBL/GenBank/DDBJ databases">
        <title>High-resolution comparative analysis of great ape genomes.</title>
        <authorList>
            <person name="Pollen A."/>
            <person name="Hastie A."/>
            <person name="Hormozdiari F."/>
            <person name="Dougherty M."/>
            <person name="Liu R."/>
            <person name="Chaisson M."/>
            <person name="Hoppe E."/>
            <person name="Hill C."/>
            <person name="Pang A."/>
            <person name="Hillier L."/>
            <person name="Baker C."/>
            <person name="Armstrong J."/>
            <person name="Shendure J."/>
            <person name="Paten B."/>
            <person name="Wilson R."/>
            <person name="Chao H."/>
            <person name="Schneider V."/>
            <person name="Ventura M."/>
            <person name="Kronenberg Z."/>
            <person name="Murali S."/>
            <person name="Gordon D."/>
            <person name="Cantsilieris S."/>
            <person name="Munson K."/>
            <person name="Nelson B."/>
            <person name="Raja A."/>
            <person name="Underwood J."/>
            <person name="Diekhans M."/>
            <person name="Fiddes I."/>
            <person name="Haussler D."/>
            <person name="Eichler E."/>
        </authorList>
    </citation>
    <scope>NUCLEOTIDE SEQUENCE [LARGE SCALE GENOMIC DNA]</scope>
    <source>
        <strain evidence="1">Yerkes chimp pedigree #C0471</strain>
    </source>
</reference>
<protein>
    <submittedName>
        <fullName evidence="1">TM6SF1 isoform 8</fullName>
    </submittedName>
</protein>
<comment type="caution">
    <text evidence="1">The sequence shown here is derived from an EMBL/GenBank/DDBJ whole genome shotgun (WGS) entry which is preliminary data.</text>
</comment>
<dbReference type="AlphaFoldDB" id="A0A2J8JA86"/>
<gene>
    <name evidence="1" type="ORF">CK820_G0049484</name>
</gene>
<sequence length="29" mass="2983">YGLVVPGCSWMPDITLIHAGGLAQPAAML</sequence>
<feature type="non-terminal residue" evidence="1">
    <location>
        <position position="1"/>
    </location>
</feature>
<dbReference type="EMBL" id="NBAG03000494">
    <property type="protein sequence ID" value="PNI19663.1"/>
    <property type="molecule type" value="Genomic_DNA"/>
</dbReference>